<keyword evidence="1" id="KW-0472">Membrane</keyword>
<dbReference type="KEGG" id="bmh:BMWSH_1470"/>
<accession>A0A8D3WWY1</accession>
<protein>
    <submittedName>
        <fullName evidence="2">Uncharacterized protein</fullName>
    </submittedName>
</protein>
<gene>
    <name evidence="2" type="ORF">BMWSH_1470</name>
</gene>
<reference evidence="2 3" key="1">
    <citation type="journal article" date="2011" name="J. Bacteriol.">
        <title>Complete genome sequence of the industrial strain Bacillus megaterium WSH-002.</title>
        <authorList>
            <person name="Liu L."/>
            <person name="Li Y."/>
            <person name="Zhang J."/>
            <person name="Zou W."/>
            <person name="Zhou Z."/>
            <person name="Liu J."/>
            <person name="Li X."/>
            <person name="Wang L."/>
            <person name="Chen J."/>
        </authorList>
    </citation>
    <scope>NUCLEOTIDE SEQUENCE [LARGE SCALE GENOMIC DNA]</scope>
    <source>
        <strain evidence="2 3">WSH-002</strain>
    </source>
</reference>
<keyword evidence="1" id="KW-1133">Transmembrane helix</keyword>
<dbReference type="EMBL" id="CP003017">
    <property type="protein sequence ID" value="AEN88354.1"/>
    <property type="molecule type" value="Genomic_DNA"/>
</dbReference>
<proteinExistence type="predicted"/>
<keyword evidence="1" id="KW-0812">Transmembrane</keyword>
<evidence type="ECO:0000313" key="3">
    <source>
        <dbReference type="Proteomes" id="UP000001283"/>
    </source>
</evidence>
<feature type="transmembrane region" description="Helical" evidence="1">
    <location>
        <begin position="21"/>
        <end position="41"/>
    </location>
</feature>
<name>A0A8D3WWY1_PRIMW</name>
<evidence type="ECO:0000256" key="1">
    <source>
        <dbReference type="SAM" id="Phobius"/>
    </source>
</evidence>
<sequence>MMHTRWSKYFLKANEATHRPINFVLQGALFAIIMFIMLLIVKPFT</sequence>
<organism evidence="2 3">
    <name type="scientific">Priestia megaterium (strain WSH-002)</name>
    <name type="common">Bacillus megaterium</name>
    <dbReference type="NCBI Taxonomy" id="1006007"/>
    <lineage>
        <taxon>Bacteria</taxon>
        <taxon>Bacillati</taxon>
        <taxon>Bacillota</taxon>
        <taxon>Bacilli</taxon>
        <taxon>Bacillales</taxon>
        <taxon>Bacillaceae</taxon>
        <taxon>Priestia</taxon>
    </lineage>
</organism>
<dbReference type="AlphaFoldDB" id="A0A8D3WWY1"/>
<dbReference type="Proteomes" id="UP000001283">
    <property type="component" value="Chromosome"/>
</dbReference>
<evidence type="ECO:0000313" key="2">
    <source>
        <dbReference type="EMBL" id="AEN88354.1"/>
    </source>
</evidence>